<feature type="compositionally biased region" description="Polar residues" evidence="5">
    <location>
        <begin position="52"/>
        <end position="61"/>
    </location>
</feature>
<keyword evidence="2 6" id="KW-0812">Transmembrane</keyword>
<dbReference type="EMBL" id="JBANRG010000036">
    <property type="protein sequence ID" value="KAK7449217.1"/>
    <property type="molecule type" value="Genomic_DNA"/>
</dbReference>
<evidence type="ECO:0000256" key="6">
    <source>
        <dbReference type="SAM" id="Phobius"/>
    </source>
</evidence>
<feature type="transmembrane region" description="Helical" evidence="6">
    <location>
        <begin position="166"/>
        <end position="191"/>
    </location>
</feature>
<evidence type="ECO:0008006" key="9">
    <source>
        <dbReference type="Google" id="ProtNLM"/>
    </source>
</evidence>
<accession>A0ABR1J4G8</accession>
<feature type="region of interest" description="Disordered" evidence="5">
    <location>
        <begin position="1"/>
        <end position="61"/>
    </location>
</feature>
<feature type="transmembrane region" description="Helical" evidence="6">
    <location>
        <begin position="211"/>
        <end position="231"/>
    </location>
</feature>
<name>A0ABR1J4G8_9AGAR</name>
<feature type="transmembrane region" description="Helical" evidence="6">
    <location>
        <begin position="332"/>
        <end position="353"/>
    </location>
</feature>
<reference evidence="7 8" key="1">
    <citation type="submission" date="2024-01" db="EMBL/GenBank/DDBJ databases">
        <title>A draft genome for the cacao thread blight pathogen Marasmiellus scandens.</title>
        <authorList>
            <person name="Baruah I.K."/>
            <person name="Leung J."/>
            <person name="Bukari Y."/>
            <person name="Amoako-Attah I."/>
            <person name="Meinhardt L.W."/>
            <person name="Bailey B.A."/>
            <person name="Cohen S.P."/>
        </authorList>
    </citation>
    <scope>NUCLEOTIDE SEQUENCE [LARGE SCALE GENOMIC DNA]</scope>
    <source>
        <strain evidence="7 8">GH-19</strain>
    </source>
</reference>
<dbReference type="InterPro" id="IPR018499">
    <property type="entry name" value="Tetraspanin/Peripherin"/>
</dbReference>
<proteinExistence type="predicted"/>
<organism evidence="7 8">
    <name type="scientific">Marasmiellus scandens</name>
    <dbReference type="NCBI Taxonomy" id="2682957"/>
    <lineage>
        <taxon>Eukaryota</taxon>
        <taxon>Fungi</taxon>
        <taxon>Dikarya</taxon>
        <taxon>Basidiomycota</taxon>
        <taxon>Agaricomycotina</taxon>
        <taxon>Agaricomycetes</taxon>
        <taxon>Agaricomycetidae</taxon>
        <taxon>Agaricales</taxon>
        <taxon>Marasmiineae</taxon>
        <taxon>Omphalotaceae</taxon>
        <taxon>Marasmiellus</taxon>
    </lineage>
</organism>
<sequence length="443" mass="49079">MGNSHRDSFSSQGANSSTIHMIPLEPPHAPFAQERPPSSNSRERDDNFLLPPNQNLNRLSRDSSNISLTVNYIPQKFPSTILAPSNPRRRRPTGKVPHTPEGVNPFAKRGGGVDAFNRSEARIADHADEDYDGVQEFGALGLGRVSSPMTPGKVKVRKMKWNKFKVVLFITNTLLALSSLSTLILLLLTYFSLLPRSPILLTGNVAELSLSTLFACTGLLTSLIGYTGILLNNRSFLAVYTFLTWITFAFLVIPGYVAYHRRTFNLEGKVNAEWSRDLGTDGRRVIQDQLGCCGYFSPFIEATVTQTCYARSVLPGCKLAYLKFQRSTLQRFYIASFTLVPIQLAVVIAGLLCSNHVTYRFGKGMMPKAYRLEEDSVKVIVERYLEGLKELYGENVVEDIRRRSTMAPMAGNEGDGTSSDTFGERAMDTVGSGNSLGPLLKRN</sequence>
<feature type="region of interest" description="Disordered" evidence="5">
    <location>
        <begin position="79"/>
        <end position="111"/>
    </location>
</feature>
<evidence type="ECO:0000313" key="7">
    <source>
        <dbReference type="EMBL" id="KAK7449217.1"/>
    </source>
</evidence>
<evidence type="ECO:0000256" key="1">
    <source>
        <dbReference type="ARBA" id="ARBA00004141"/>
    </source>
</evidence>
<evidence type="ECO:0000256" key="2">
    <source>
        <dbReference type="ARBA" id="ARBA00022692"/>
    </source>
</evidence>
<keyword evidence="4 6" id="KW-0472">Membrane</keyword>
<keyword evidence="3 6" id="KW-1133">Transmembrane helix</keyword>
<keyword evidence="8" id="KW-1185">Reference proteome</keyword>
<feature type="transmembrane region" description="Helical" evidence="6">
    <location>
        <begin position="238"/>
        <end position="259"/>
    </location>
</feature>
<evidence type="ECO:0000313" key="8">
    <source>
        <dbReference type="Proteomes" id="UP001498398"/>
    </source>
</evidence>
<feature type="compositionally biased region" description="Polar residues" evidence="5">
    <location>
        <begin position="9"/>
        <end position="19"/>
    </location>
</feature>
<dbReference type="Proteomes" id="UP001498398">
    <property type="component" value="Unassembled WGS sequence"/>
</dbReference>
<comment type="caution">
    <text evidence="7">The sequence shown here is derived from an EMBL/GenBank/DDBJ whole genome shotgun (WGS) entry which is preliminary data.</text>
</comment>
<evidence type="ECO:0000256" key="4">
    <source>
        <dbReference type="ARBA" id="ARBA00023136"/>
    </source>
</evidence>
<feature type="region of interest" description="Disordered" evidence="5">
    <location>
        <begin position="406"/>
        <end position="443"/>
    </location>
</feature>
<protein>
    <recommendedName>
        <fullName evidence="9">Tetraspanin Tsp2</fullName>
    </recommendedName>
</protein>
<comment type="subcellular location">
    <subcellularLocation>
        <location evidence="1">Membrane</location>
        <topology evidence="1">Multi-pass membrane protein</topology>
    </subcellularLocation>
</comment>
<evidence type="ECO:0000256" key="3">
    <source>
        <dbReference type="ARBA" id="ARBA00022989"/>
    </source>
</evidence>
<dbReference type="Pfam" id="PF00335">
    <property type="entry name" value="Tetraspanin"/>
    <property type="match status" value="1"/>
</dbReference>
<evidence type="ECO:0000256" key="5">
    <source>
        <dbReference type="SAM" id="MobiDB-lite"/>
    </source>
</evidence>
<gene>
    <name evidence="7" type="ORF">VKT23_013362</name>
</gene>